<feature type="domain" description="Carbohydrate kinase PfkB" evidence="4">
    <location>
        <begin position="8"/>
        <end position="231"/>
    </location>
</feature>
<dbReference type="SUPFAM" id="SSF53613">
    <property type="entry name" value="Ribokinase-like"/>
    <property type="match status" value="1"/>
</dbReference>
<evidence type="ECO:0000313" key="5">
    <source>
        <dbReference type="EMBL" id="MBN9644011.1"/>
    </source>
</evidence>
<dbReference type="InterPro" id="IPR011611">
    <property type="entry name" value="PfkB_dom"/>
</dbReference>
<dbReference type="InterPro" id="IPR029056">
    <property type="entry name" value="Ribokinase-like"/>
</dbReference>
<accession>A0A939E1K6</accession>
<proteinExistence type="inferred from homology"/>
<keyword evidence="2" id="KW-0808">Transferase</keyword>
<comment type="similarity">
    <text evidence="1">Belongs to the carbohydrate kinase PfkB family.</text>
</comment>
<feature type="domain" description="Carbohydrate kinase PfkB" evidence="4">
    <location>
        <begin position="290"/>
        <end position="334"/>
    </location>
</feature>
<protein>
    <submittedName>
        <fullName evidence="5">Sugar kinase</fullName>
    </submittedName>
</protein>
<keyword evidence="6" id="KW-1185">Reference proteome</keyword>
<dbReference type="AlphaFoldDB" id="A0A939E1K6"/>
<dbReference type="PANTHER" id="PTHR43320:SF2">
    <property type="entry name" value="2-DEHYDRO-3-DEOXYGLUCONOKINASE_2-DEHYDRO-3-DEOXYGALACTONOKINASE"/>
    <property type="match status" value="1"/>
</dbReference>
<evidence type="ECO:0000256" key="1">
    <source>
        <dbReference type="ARBA" id="ARBA00010688"/>
    </source>
</evidence>
<dbReference type="GO" id="GO:0016301">
    <property type="term" value="F:kinase activity"/>
    <property type="evidence" value="ECO:0007669"/>
    <property type="project" value="UniProtKB-KW"/>
</dbReference>
<evidence type="ECO:0000256" key="3">
    <source>
        <dbReference type="ARBA" id="ARBA00022777"/>
    </source>
</evidence>
<reference evidence="5" key="1">
    <citation type="submission" date="2021-03" db="EMBL/GenBank/DDBJ databases">
        <authorList>
            <person name="Sun Q."/>
        </authorList>
    </citation>
    <scope>NUCLEOTIDE SEQUENCE</scope>
    <source>
        <strain evidence="5">CCM 8862</strain>
    </source>
</reference>
<keyword evidence="3 5" id="KW-0418">Kinase</keyword>
<dbReference type="Gene3D" id="3.40.1190.20">
    <property type="match status" value="1"/>
</dbReference>
<organism evidence="5 6">
    <name type="scientific">Corynebacterium mendelii</name>
    <dbReference type="NCBI Taxonomy" id="2765362"/>
    <lineage>
        <taxon>Bacteria</taxon>
        <taxon>Bacillati</taxon>
        <taxon>Actinomycetota</taxon>
        <taxon>Actinomycetes</taxon>
        <taxon>Mycobacteriales</taxon>
        <taxon>Corynebacteriaceae</taxon>
        <taxon>Corynebacterium</taxon>
    </lineage>
</organism>
<dbReference type="Pfam" id="PF00294">
    <property type="entry name" value="PfkB"/>
    <property type="match status" value="2"/>
</dbReference>
<evidence type="ECO:0000259" key="4">
    <source>
        <dbReference type="Pfam" id="PF00294"/>
    </source>
</evidence>
<dbReference type="RefSeq" id="WP_207118854.1">
    <property type="nucleotide sequence ID" value="NZ_JAFLEQ010000008.1"/>
</dbReference>
<dbReference type="InterPro" id="IPR052700">
    <property type="entry name" value="Carb_kinase_PfkB-like"/>
</dbReference>
<sequence length="356" mass="38571">MAHDPFDLISLGEVMLRLDPGHSRIHTSRTFTAWEGGGEYNVARNLHQVYGHRTAVITALVDNPIGRLIENLICTGGVDCSLIDWVADDGVGARARNGLNFTERGFGVRGARGASDRAHTAIAAMNKQVADFDRLFTDHPAGWLHSGGIYAALSPTSGSTLLAAVTAAKKHGMTVSFDQNFRPSLWAAYGDNDKLRKINRRVIDYVDVLIAGPRDFKQCLGIDLGVDDRADPAVQFEAMTQAVTEYFPGVKVLARTVRHVHHAGENDWRAMAWSPDTGITESVRFDRLPIYDRVGGGDGFATGLIAGLQENMDLARAVNYGVATGALAMSTPGDWSMDRRSDVEALLAGHNADTAR</sequence>
<dbReference type="Proteomes" id="UP000664332">
    <property type="component" value="Unassembled WGS sequence"/>
</dbReference>
<gene>
    <name evidence="5" type="ORF">JZY06_05175</name>
</gene>
<dbReference type="PANTHER" id="PTHR43320">
    <property type="entry name" value="SUGAR KINASE"/>
    <property type="match status" value="1"/>
</dbReference>
<evidence type="ECO:0000256" key="2">
    <source>
        <dbReference type="ARBA" id="ARBA00022679"/>
    </source>
</evidence>
<dbReference type="CDD" id="cd01166">
    <property type="entry name" value="KdgK"/>
    <property type="match status" value="1"/>
</dbReference>
<dbReference type="EMBL" id="JAFLEQ010000008">
    <property type="protein sequence ID" value="MBN9644011.1"/>
    <property type="molecule type" value="Genomic_DNA"/>
</dbReference>
<evidence type="ECO:0000313" key="6">
    <source>
        <dbReference type="Proteomes" id="UP000664332"/>
    </source>
</evidence>
<comment type="caution">
    <text evidence="5">The sequence shown here is derived from an EMBL/GenBank/DDBJ whole genome shotgun (WGS) entry which is preliminary data.</text>
</comment>
<name>A0A939E1K6_9CORY</name>